<accession>A0A9P4NUT1</accession>
<evidence type="ECO:0000313" key="3">
    <source>
        <dbReference type="EMBL" id="KAF2432102.1"/>
    </source>
</evidence>
<dbReference type="OrthoDB" id="5522061at2759"/>
<name>A0A9P4NUT1_9PEZI</name>
<dbReference type="EMBL" id="MU007028">
    <property type="protein sequence ID" value="KAF2432102.1"/>
    <property type="molecule type" value="Genomic_DNA"/>
</dbReference>
<gene>
    <name evidence="3" type="ORF">EJ08DRAFT_162843</name>
</gene>
<evidence type="ECO:0000259" key="2">
    <source>
        <dbReference type="Pfam" id="PF20978"/>
    </source>
</evidence>
<proteinExistence type="predicted"/>
<feature type="region of interest" description="Disordered" evidence="1">
    <location>
        <begin position="157"/>
        <end position="176"/>
    </location>
</feature>
<organism evidence="3 4">
    <name type="scientific">Tothia fuscella</name>
    <dbReference type="NCBI Taxonomy" id="1048955"/>
    <lineage>
        <taxon>Eukaryota</taxon>
        <taxon>Fungi</taxon>
        <taxon>Dikarya</taxon>
        <taxon>Ascomycota</taxon>
        <taxon>Pezizomycotina</taxon>
        <taxon>Dothideomycetes</taxon>
        <taxon>Pleosporomycetidae</taxon>
        <taxon>Venturiales</taxon>
        <taxon>Cylindrosympodiaceae</taxon>
        <taxon>Tothia</taxon>
    </lineage>
</organism>
<protein>
    <recommendedName>
        <fullName evidence="2">Glutamyl-tRNA amidotransferase complex subunit Gta3 domain-containing protein</fullName>
    </recommendedName>
</protein>
<sequence length="197" mass="22112">MHLRSGSIILRSSIAVQRSLQSTAQNIKSRTGRKISAPQLDVEALLSKPTWSVKSLLPTQDQTMENYPVALKQLPHLLRLSALPPPATIEEEADMLNTLASQLHFVKEIQKVDTTGVEPLRALRDETKGAEANDEITLDTLKDALAHEDVVGRHYKRIRRRQEQQPLNDNPAGWRPLDHAQRKVGKYFTVDNASSKV</sequence>
<keyword evidence="4" id="KW-1185">Reference proteome</keyword>
<comment type="caution">
    <text evidence="3">The sequence shown here is derived from an EMBL/GenBank/DDBJ whole genome shotgun (WGS) entry which is preliminary data.</text>
</comment>
<dbReference type="InterPro" id="IPR049545">
    <property type="entry name" value="Gta3_dom"/>
</dbReference>
<evidence type="ECO:0000256" key="1">
    <source>
        <dbReference type="SAM" id="MobiDB-lite"/>
    </source>
</evidence>
<evidence type="ECO:0000313" key="4">
    <source>
        <dbReference type="Proteomes" id="UP000800235"/>
    </source>
</evidence>
<feature type="domain" description="Glutamyl-tRNA amidotransferase complex subunit Gta3" evidence="2">
    <location>
        <begin position="68"/>
        <end position="120"/>
    </location>
</feature>
<dbReference type="Pfam" id="PF20978">
    <property type="entry name" value="Gta3"/>
    <property type="match status" value="1"/>
</dbReference>
<reference evidence="3" key="1">
    <citation type="journal article" date="2020" name="Stud. Mycol.">
        <title>101 Dothideomycetes genomes: a test case for predicting lifestyles and emergence of pathogens.</title>
        <authorList>
            <person name="Haridas S."/>
            <person name="Albert R."/>
            <person name="Binder M."/>
            <person name="Bloem J."/>
            <person name="Labutti K."/>
            <person name="Salamov A."/>
            <person name="Andreopoulos B."/>
            <person name="Baker S."/>
            <person name="Barry K."/>
            <person name="Bills G."/>
            <person name="Bluhm B."/>
            <person name="Cannon C."/>
            <person name="Castanera R."/>
            <person name="Culley D."/>
            <person name="Daum C."/>
            <person name="Ezra D."/>
            <person name="Gonzalez J."/>
            <person name="Henrissat B."/>
            <person name="Kuo A."/>
            <person name="Liang C."/>
            <person name="Lipzen A."/>
            <person name="Lutzoni F."/>
            <person name="Magnuson J."/>
            <person name="Mondo S."/>
            <person name="Nolan M."/>
            <person name="Ohm R."/>
            <person name="Pangilinan J."/>
            <person name="Park H.-J."/>
            <person name="Ramirez L."/>
            <person name="Alfaro M."/>
            <person name="Sun H."/>
            <person name="Tritt A."/>
            <person name="Yoshinaga Y."/>
            <person name="Zwiers L.-H."/>
            <person name="Turgeon B."/>
            <person name="Goodwin S."/>
            <person name="Spatafora J."/>
            <person name="Crous P."/>
            <person name="Grigoriev I."/>
        </authorList>
    </citation>
    <scope>NUCLEOTIDE SEQUENCE</scope>
    <source>
        <strain evidence="3">CBS 130266</strain>
    </source>
</reference>
<dbReference type="AlphaFoldDB" id="A0A9P4NUT1"/>
<dbReference type="Proteomes" id="UP000800235">
    <property type="component" value="Unassembled WGS sequence"/>
</dbReference>